<proteinExistence type="predicted"/>
<evidence type="ECO:0000313" key="1">
    <source>
        <dbReference type="EMBL" id="CAJ1931043.1"/>
    </source>
</evidence>
<organism evidence="1 2">
    <name type="scientific">Cylindrotheca closterium</name>
    <dbReference type="NCBI Taxonomy" id="2856"/>
    <lineage>
        <taxon>Eukaryota</taxon>
        <taxon>Sar</taxon>
        <taxon>Stramenopiles</taxon>
        <taxon>Ochrophyta</taxon>
        <taxon>Bacillariophyta</taxon>
        <taxon>Bacillariophyceae</taxon>
        <taxon>Bacillariophycidae</taxon>
        <taxon>Bacillariales</taxon>
        <taxon>Bacillariaceae</taxon>
        <taxon>Cylindrotheca</taxon>
    </lineage>
</organism>
<comment type="caution">
    <text evidence="1">The sequence shown here is derived from an EMBL/GenBank/DDBJ whole genome shotgun (WGS) entry which is preliminary data.</text>
</comment>
<dbReference type="Proteomes" id="UP001295423">
    <property type="component" value="Unassembled WGS sequence"/>
</dbReference>
<dbReference type="EMBL" id="CAKOGP040000119">
    <property type="protein sequence ID" value="CAJ1931043.1"/>
    <property type="molecule type" value="Genomic_DNA"/>
</dbReference>
<dbReference type="AlphaFoldDB" id="A0AAD2CHI1"/>
<protein>
    <submittedName>
        <fullName evidence="1">Uncharacterized protein</fullName>
    </submittedName>
</protein>
<sequence>MFYLPKNDDCLPPIHYVLQALQDHPGAWEHFCRDCNVHMVAKLRNKNNPMQPLNCNRMGGLATREWPCLVGFRARQWTGQILETWVKKVAQKLQSVAHIKCYYPLPLEYAGDITLPNIQVLSCSVTVQDILEALEQRIFPDMTLANILEQQDMTIYFGNKSLILARSHVTAGRGDAAANGFYKPHIAHNNFFH</sequence>
<gene>
    <name evidence="1" type="ORF">CYCCA115_LOCUS2211</name>
</gene>
<evidence type="ECO:0000313" key="2">
    <source>
        <dbReference type="Proteomes" id="UP001295423"/>
    </source>
</evidence>
<reference evidence="1" key="1">
    <citation type="submission" date="2023-08" db="EMBL/GenBank/DDBJ databases">
        <authorList>
            <person name="Audoor S."/>
            <person name="Bilcke G."/>
        </authorList>
    </citation>
    <scope>NUCLEOTIDE SEQUENCE</scope>
</reference>
<accession>A0AAD2CHI1</accession>
<name>A0AAD2CHI1_9STRA</name>
<keyword evidence="2" id="KW-1185">Reference proteome</keyword>